<feature type="compositionally biased region" description="Basic and acidic residues" evidence="1">
    <location>
        <begin position="29"/>
        <end position="43"/>
    </location>
</feature>
<feature type="region of interest" description="Disordered" evidence="1">
    <location>
        <begin position="22"/>
        <end position="86"/>
    </location>
</feature>
<dbReference type="InterPro" id="IPR036908">
    <property type="entry name" value="RlpA-like_sf"/>
</dbReference>
<proteinExistence type="predicted"/>
<dbReference type="AlphaFoldDB" id="A0A2V0NR06"/>
<name>A0A2V0NR06_9CHLO</name>
<organism evidence="3 4">
    <name type="scientific">Raphidocelis subcapitata</name>
    <dbReference type="NCBI Taxonomy" id="307507"/>
    <lineage>
        <taxon>Eukaryota</taxon>
        <taxon>Viridiplantae</taxon>
        <taxon>Chlorophyta</taxon>
        <taxon>core chlorophytes</taxon>
        <taxon>Chlorophyceae</taxon>
        <taxon>CS clade</taxon>
        <taxon>Sphaeropleales</taxon>
        <taxon>Selenastraceae</taxon>
        <taxon>Raphidocelis</taxon>
    </lineage>
</organism>
<evidence type="ECO:0000256" key="1">
    <source>
        <dbReference type="SAM" id="MobiDB-lite"/>
    </source>
</evidence>
<dbReference type="OrthoDB" id="527411at2759"/>
<sequence>MQLRGRRTAAVALLLALALAAAPAADAAADVRPERAERRERREKPARKGARDAPSPEASRDKKEAEAAAQDAHDFGKIAVPRVKGLDQSPTLPPYGRCTDALDPHIRPASNWCQFGRMGSWPTGPIRKAKKLLKFGRMTVYRGPVYGSEPNHWGACNANLAGTNETAIVAVSTKYLKTAQGGWVDDKGACGACMCVHLHGVDNLYNTGVRDAAAKKHFGLTFLGKVGDRCGECEDDHIDVLMDRPFAYAPYDPANPRENANALFANAQPGPRGFSDPGSMRPGDLSPETVGTWTADWQFVPCSGWSHDRCALLMTAMGYTDVSVPQETRGVDSRTLKAPTEKFPVPWAEARRAAAAARGGGAPQAS</sequence>
<feature type="chain" id="PRO_5015981773" description="Expansin-like EG45 domain-containing protein" evidence="2">
    <location>
        <begin position="28"/>
        <end position="366"/>
    </location>
</feature>
<keyword evidence="2" id="KW-0732">Signal</keyword>
<evidence type="ECO:0000313" key="4">
    <source>
        <dbReference type="Proteomes" id="UP000247498"/>
    </source>
</evidence>
<dbReference type="Gene3D" id="2.40.40.10">
    <property type="entry name" value="RlpA-like domain"/>
    <property type="match status" value="1"/>
</dbReference>
<protein>
    <recommendedName>
        <fullName evidence="5">Expansin-like EG45 domain-containing protein</fullName>
    </recommendedName>
</protein>
<feature type="compositionally biased region" description="Basic and acidic residues" evidence="1">
    <location>
        <begin position="58"/>
        <end position="76"/>
    </location>
</feature>
<keyword evidence="4" id="KW-1185">Reference proteome</keyword>
<accession>A0A2V0NR06</accession>
<dbReference type="InParanoid" id="A0A2V0NR06"/>
<evidence type="ECO:0000313" key="3">
    <source>
        <dbReference type="EMBL" id="GBF87367.1"/>
    </source>
</evidence>
<reference evidence="3 4" key="1">
    <citation type="journal article" date="2018" name="Sci. Rep.">
        <title>Raphidocelis subcapitata (=Pseudokirchneriella subcapitata) provides an insight into genome evolution and environmental adaptations in the Sphaeropleales.</title>
        <authorList>
            <person name="Suzuki S."/>
            <person name="Yamaguchi H."/>
            <person name="Nakajima N."/>
            <person name="Kawachi M."/>
        </authorList>
    </citation>
    <scope>NUCLEOTIDE SEQUENCE [LARGE SCALE GENOMIC DNA]</scope>
    <source>
        <strain evidence="3 4">NIES-35</strain>
    </source>
</reference>
<comment type="caution">
    <text evidence="3">The sequence shown here is derived from an EMBL/GenBank/DDBJ whole genome shotgun (WGS) entry which is preliminary data.</text>
</comment>
<evidence type="ECO:0000256" key="2">
    <source>
        <dbReference type="SAM" id="SignalP"/>
    </source>
</evidence>
<dbReference type="EMBL" id="BDRX01000001">
    <property type="protein sequence ID" value="GBF87367.1"/>
    <property type="molecule type" value="Genomic_DNA"/>
</dbReference>
<gene>
    <name evidence="3" type="ORF">Rsub_00078</name>
</gene>
<feature type="signal peptide" evidence="2">
    <location>
        <begin position="1"/>
        <end position="27"/>
    </location>
</feature>
<evidence type="ECO:0008006" key="5">
    <source>
        <dbReference type="Google" id="ProtNLM"/>
    </source>
</evidence>
<dbReference type="Proteomes" id="UP000247498">
    <property type="component" value="Unassembled WGS sequence"/>
</dbReference>